<reference evidence="1" key="2">
    <citation type="submission" date="2020-05" db="UniProtKB">
        <authorList>
            <consortium name="EnsemblMetazoa"/>
        </authorList>
    </citation>
    <scope>IDENTIFICATION</scope>
    <source>
        <strain evidence="1">IAEA</strain>
    </source>
</reference>
<accession>A0A1A9WUE3</accession>
<evidence type="ECO:0000313" key="1">
    <source>
        <dbReference type="EnsemblMetazoa" id="GBRI032457-PA"/>
    </source>
</evidence>
<dbReference type="EnsemblMetazoa" id="GBRI032457-RA">
    <property type="protein sequence ID" value="GBRI032457-PA"/>
    <property type="gene ID" value="GBRI032457"/>
</dbReference>
<sequence length="104" mass="12079">MLEKTNKLKNPRKNNLPSLRQYMILFHNDQVHGLIVLRFRSKVCICDGGSYDLKGKHRPLLVEYSLAAHFSQCDANFQWHRWNCSSLNTKSRNPHASNLLKKGT</sequence>
<dbReference type="VEuPathDB" id="VectorBase:GBRI032457"/>
<evidence type="ECO:0000313" key="2">
    <source>
        <dbReference type="Proteomes" id="UP000091820"/>
    </source>
</evidence>
<dbReference type="Proteomes" id="UP000091820">
    <property type="component" value="Unassembled WGS sequence"/>
</dbReference>
<name>A0A1A9WUE3_9MUSC</name>
<organism evidence="1 2">
    <name type="scientific">Glossina brevipalpis</name>
    <dbReference type="NCBI Taxonomy" id="37001"/>
    <lineage>
        <taxon>Eukaryota</taxon>
        <taxon>Metazoa</taxon>
        <taxon>Ecdysozoa</taxon>
        <taxon>Arthropoda</taxon>
        <taxon>Hexapoda</taxon>
        <taxon>Insecta</taxon>
        <taxon>Pterygota</taxon>
        <taxon>Neoptera</taxon>
        <taxon>Endopterygota</taxon>
        <taxon>Diptera</taxon>
        <taxon>Brachycera</taxon>
        <taxon>Muscomorpha</taxon>
        <taxon>Hippoboscoidea</taxon>
        <taxon>Glossinidae</taxon>
        <taxon>Glossina</taxon>
    </lineage>
</organism>
<dbReference type="STRING" id="37001.A0A1A9WUE3"/>
<proteinExistence type="predicted"/>
<reference evidence="2" key="1">
    <citation type="submission" date="2014-03" db="EMBL/GenBank/DDBJ databases">
        <authorList>
            <person name="Aksoy S."/>
            <person name="Warren W."/>
            <person name="Wilson R.K."/>
        </authorList>
    </citation>
    <scope>NUCLEOTIDE SEQUENCE [LARGE SCALE GENOMIC DNA]</scope>
    <source>
        <strain evidence="2">IAEA</strain>
    </source>
</reference>
<keyword evidence="2" id="KW-1185">Reference proteome</keyword>
<protein>
    <submittedName>
        <fullName evidence="1">Protein Wnt</fullName>
    </submittedName>
</protein>
<dbReference type="AlphaFoldDB" id="A0A1A9WUE3"/>